<organism evidence="2 3">
    <name type="scientific">Helicobacter pylori NQ4053</name>
    <dbReference type="NCBI Taxonomy" id="992027"/>
    <lineage>
        <taxon>Bacteria</taxon>
        <taxon>Pseudomonadati</taxon>
        <taxon>Campylobacterota</taxon>
        <taxon>Epsilonproteobacteria</taxon>
        <taxon>Campylobacterales</taxon>
        <taxon>Helicobacteraceae</taxon>
        <taxon>Helicobacter</taxon>
    </lineage>
</organism>
<accession>I9QRU9</accession>
<reference evidence="2 3" key="1">
    <citation type="journal article" date="2013" name="Pathog. Dis.">
        <title>Genome sequences of 65 Helicobacter pylori strains isolated from asymptomatic individuals and patients with gastric cancer, peptic ulcer disease, or gastritis.</title>
        <authorList>
            <person name="Blanchard T.G."/>
            <person name="Czinn S.J."/>
            <person name="Correa P."/>
            <person name="Nakazawa T."/>
            <person name="Keelan M."/>
            <person name="Morningstar L."/>
            <person name="Santana-Cruz I."/>
            <person name="Maroo A."/>
            <person name="McCracken C."/>
            <person name="Shefchek K."/>
            <person name="Daugherty S."/>
            <person name="Song Y."/>
            <person name="Fraser C.M."/>
            <person name="Fricke W.F."/>
        </authorList>
    </citation>
    <scope>NUCLEOTIDE SEQUENCE [LARGE SCALE GENOMIC DNA]</scope>
    <source>
        <strain evidence="2 3">NQ4053</strain>
    </source>
</reference>
<evidence type="ECO:0000313" key="3">
    <source>
        <dbReference type="Proteomes" id="UP000004260"/>
    </source>
</evidence>
<name>I9QRU9_HELPX</name>
<dbReference type="AlphaFoldDB" id="I9QRU9"/>
<proteinExistence type="predicted"/>
<keyword evidence="1" id="KW-0472">Membrane</keyword>
<sequence length="43" mass="4842">MPCSKPSILSNANWSGCYHSLILVARVFKVFNTAFWVIAWVIA</sequence>
<evidence type="ECO:0000256" key="1">
    <source>
        <dbReference type="SAM" id="Phobius"/>
    </source>
</evidence>
<dbReference type="Proteomes" id="UP000004260">
    <property type="component" value="Unassembled WGS sequence"/>
</dbReference>
<comment type="caution">
    <text evidence="2">The sequence shown here is derived from an EMBL/GenBank/DDBJ whole genome shotgun (WGS) entry which is preliminary data.</text>
</comment>
<gene>
    <name evidence="2" type="ORF">HPNQ4053_0070</name>
</gene>
<keyword evidence="1" id="KW-1133">Transmembrane helix</keyword>
<dbReference type="PATRIC" id="fig|992027.3.peg.67"/>
<feature type="transmembrane region" description="Helical" evidence="1">
    <location>
        <begin position="20"/>
        <end position="42"/>
    </location>
</feature>
<dbReference type="EMBL" id="AKNV01000001">
    <property type="protein sequence ID" value="EJB35784.1"/>
    <property type="molecule type" value="Genomic_DNA"/>
</dbReference>
<evidence type="ECO:0000313" key="2">
    <source>
        <dbReference type="EMBL" id="EJB35784.1"/>
    </source>
</evidence>
<keyword evidence="1" id="KW-0812">Transmembrane</keyword>
<protein>
    <submittedName>
        <fullName evidence="2">Uncharacterized protein</fullName>
    </submittedName>
</protein>